<name>A0A7G9FYV0_9FIRM</name>
<dbReference type="RefSeq" id="WP_249326923.1">
    <property type="nucleotide sequence ID" value="NZ_CP060633.1"/>
</dbReference>
<dbReference type="PANTHER" id="PTHR43278:SF4">
    <property type="entry name" value="NAD(P)H-DEPENDENT FMN-CONTAINING OXIDOREDUCTASE YWQN-RELATED"/>
    <property type="match status" value="1"/>
</dbReference>
<dbReference type="Pfam" id="PF03358">
    <property type="entry name" value="FMN_red"/>
    <property type="match status" value="1"/>
</dbReference>
<evidence type="ECO:0000256" key="2">
    <source>
        <dbReference type="ARBA" id="ARBA00022643"/>
    </source>
</evidence>
<dbReference type="InterPro" id="IPR029039">
    <property type="entry name" value="Flavoprotein-like_sf"/>
</dbReference>
<dbReference type="GO" id="GO:0016491">
    <property type="term" value="F:oxidoreductase activity"/>
    <property type="evidence" value="ECO:0007669"/>
    <property type="project" value="InterPro"/>
</dbReference>
<proteinExistence type="predicted"/>
<dbReference type="SUPFAM" id="SSF52218">
    <property type="entry name" value="Flavoproteins"/>
    <property type="match status" value="1"/>
</dbReference>
<dbReference type="EMBL" id="CP060633">
    <property type="protein sequence ID" value="QNM03732.1"/>
    <property type="molecule type" value="Genomic_DNA"/>
</dbReference>
<evidence type="ECO:0000313" key="4">
    <source>
        <dbReference type="EMBL" id="QNM03732.1"/>
    </source>
</evidence>
<dbReference type="PANTHER" id="PTHR43278">
    <property type="entry name" value="NAD(P)H-DEPENDENT FMN-CONTAINING OXIDOREDUCTASE YWQN-RELATED"/>
    <property type="match status" value="1"/>
</dbReference>
<keyword evidence="2" id="KW-0288">FMN</keyword>
<protein>
    <submittedName>
        <fullName evidence="4">Flavodoxin family protein</fullName>
    </submittedName>
</protein>
<accession>A0A7G9FYV0</accession>
<dbReference type="Gene3D" id="3.40.50.360">
    <property type="match status" value="1"/>
</dbReference>
<dbReference type="AlphaFoldDB" id="A0A7G9FYV0"/>
<gene>
    <name evidence="4" type="ORF">H9Q77_06525</name>
</gene>
<dbReference type="Proteomes" id="UP000515981">
    <property type="component" value="Chromosome"/>
</dbReference>
<dbReference type="InterPro" id="IPR051796">
    <property type="entry name" value="ISF_SsuE-like"/>
</dbReference>
<organism evidence="4 5">
    <name type="scientific">Simiaoa sunii</name>
    <dbReference type="NCBI Taxonomy" id="2763672"/>
    <lineage>
        <taxon>Bacteria</taxon>
        <taxon>Bacillati</taxon>
        <taxon>Bacillota</taxon>
        <taxon>Clostridia</taxon>
        <taxon>Lachnospirales</taxon>
        <taxon>Lachnospiraceae</taxon>
        <taxon>Simiaoa</taxon>
    </lineage>
</organism>
<dbReference type="KEGG" id="ssun:H9Q77_06525"/>
<evidence type="ECO:0000256" key="1">
    <source>
        <dbReference type="ARBA" id="ARBA00022630"/>
    </source>
</evidence>
<dbReference type="InterPro" id="IPR005025">
    <property type="entry name" value="FMN_Rdtase-like_dom"/>
</dbReference>
<reference evidence="4 5" key="1">
    <citation type="submission" date="2020-08" db="EMBL/GenBank/DDBJ databases">
        <authorList>
            <person name="Liu C."/>
            <person name="Sun Q."/>
        </authorList>
    </citation>
    <scope>NUCLEOTIDE SEQUENCE [LARGE SCALE GENOMIC DNA]</scope>
    <source>
        <strain evidence="4 5">NSJ-8</strain>
    </source>
</reference>
<evidence type="ECO:0000313" key="5">
    <source>
        <dbReference type="Proteomes" id="UP000515981"/>
    </source>
</evidence>
<keyword evidence="1" id="KW-0285">Flavoprotein</keyword>
<feature type="domain" description="NADPH-dependent FMN reductase-like" evidence="3">
    <location>
        <begin position="1"/>
        <end position="156"/>
    </location>
</feature>
<keyword evidence="5" id="KW-1185">Reference proteome</keyword>
<sequence length="211" mass="23298">MKVLLINGSPHREGCTYTALCEVSRALNDNGVDTDIFWIGNKALSGCIACKKCQGTGKCVFNDSVNEFLEIAGDYDGFVFGTPVHWAGATGAMTSFMDRAFYADLNGGGRRFRLKPAAAVISARRAGTTATWDQMNKYFGRMQMPIVTSQYWNMVHGACPEDVRRDLEGLQTMRTLGNNMAFFINCKNLGLKMGLRLPDTEAPVHTNFIRS</sequence>
<evidence type="ECO:0000259" key="3">
    <source>
        <dbReference type="Pfam" id="PF03358"/>
    </source>
</evidence>